<dbReference type="InterPro" id="IPR011129">
    <property type="entry name" value="CSD"/>
</dbReference>
<dbReference type="InterPro" id="IPR015943">
    <property type="entry name" value="WD40/YVTN_repeat-like_dom_sf"/>
</dbReference>
<sequence length="2295" mass="258750">MDSWDCVQTEFMGDETTNFGPRIENGTALYQVDTLATISPKSQTASEVTSLVTAAVGELACVGVNQHLSVFQDSQLQITIAFESTLEDAAWSPDGSLLVTVDSTGKLYIFIAETLQSVFSHRLLPCERITSRRAFQNICFHRCDNGLCDLILLSSSGLLFVVKDLDTKSLTQETDNIASIIQQQLQFATVETHQMHTRQACDIVSLGHGNIITVGCGDCVLAVWEWHENSLELVDSIGSILDKDAGIVHAHAVSNNKLLLTLDENSQISIWCVPELVLLLIVVAASETKHIENFVLLETPNNTGNSLRGMRLVLCEKNREDLGDNACLKILTLPEGECIYSLQTGHPVCMPRCGLTEESLLLAEGSPEPRNPSKISTIRFRRLSETSPETRLHRILQKKKFEEALQFAQLFHLDRELVHVAFMNHLLDQLSPWSAVNFNNKSVSSMTLQLWDCLDNIRECLLVVENCMRAALPSFQDTWRLLTVCQAKVMYQNKGFHLALLDIQNRLLTFKLAFGVNSYSAEKWMRFQQSSLLHEACCHMTAHNAHIAVLIWRRHSVEWASQITSHTLDQLLFAVPERLGGSCVLGWVLEDLIPYVARFLPHSLGQVGQWSIQRATNMEMLEKDGWPRNALSFLGAVYKQMMEIMEVDFSESTHSAAENATKTKIDACRLLGPLRNVLQLLQNLYDLQQYNLRMPLQQFQQETKETLAFRMLDRVVMVELIVPTLERYITPYIQANHLNQDHIFASYVKDLLKRVGHLKSYTGHSAWEEKVLAIISFILDPKKLARLIVQKDREKSLQDALKILKEYNICSADAEADIYFHYAHVLISTERLSEYIKHLRCLSPEMAKRCGMQVVCLAEVYLDQPPPTALKETEQKQQVLLTEAAVLTLKHLITQTKDRVELDELQCQLSIFTALSSLQREYNIYMSVVDYSSDIHRGQIFVKSIQSYLKEGKLLQDNFDFTNIYRLADLLVIRREDFLMEMAVREACDGNIKATECLCRELLRADPSPTVGHALYQVGMNLLQIQRRENKEDEETNFTNKYRYFSHLTQQLATRAVVMCSEELLPSCLELSRAAEFWQRTSAQCEAFETPDMDKIEEAKLKPRTPLQAYKLDTLYEDDALVMSSAVVLPLVSTSLATTVSFIEDDEDGDEEEQQGGSVTRPLQHLLTAVSHLRENSHLELSLRLTSFTFSSLHHMLQQHDMGYPLVPEMQAWLERERAVMQDADVKAGKLIRDLVSGILVKIFSAKSVDCKMALAYLLSVPRKVSISCLNRSISSCGLNFRKLRAIASVGVCLGHLLKETSVIATCQELETGASWGVRLAKAKVDFKEAFKGGVSAKRDIIACLAHCKEASIAMVTEFCHDFKLDLEDGYMVYLEHLLIWPISLGDGDYVSSTSAPHALQLKHAQITVSAIINLQGQNQLLKKLKALYKKASPYDYENIEFLLTEINKLEPTPLYQKGLQLVNYLKVYNRHNPPSDYELSSVVKQKDDAVELGSPVDLLTRWSAERLPVHLLLDGDAWKIITSELQAETVTIWLQIAQLLNLSTDEIYLMTVQNMVKQHVAHIRTSGVCAATNSFPSGASGTQHKKAVPALKDWKCSESSLRFLERVQQLVSSVTNCEMALACASWVVKELPMGGEKVVGLQGCVTFARQWHQACADNSRCCIHMILPSPICCNLGSSPHELLAQLMEHPCLINESGQLGTGPDIYAAIQGIAEINGMDVSIAVVEAMQKWLLSSDSQQDMDTTMNISFSSLKFTDQSDNGRLQDNMKRVKYFLQHGPKKAIIEFLVGYTLMEEAESISYRGRLQCLYCLLQVATDEDLRPLGYTCDTIRELLKVLMYLSHLEQLHIHHSQDTFLECNKTGLVKGIWRNHSHSKPAVLLVASLCLDYGIEDRQMWAAILQQMLSLSMLENLEYILKRLQAMPSVWSLPIFAHAWQAIADFHPWQDCPVSGQLDFILLAHHFQCLGLALCSAACLDMDPLQQDSKFKDILDGNHSELLSDVHHLVELGLNLSTATLMQEKLFEAILQEEDYQSIITTALPEFINFIIKQDNIDGCLLFAASNNMLAQAETLLDLYFQHYPDQKERLVACCNNNESVPDTDLQCGFLVHVQSSVMPDFVCQIKANIVMAISLHSFIVTGNVLTLSDDGGGGRRRGFCRWFNVAKGWGFITPDNGDQDVFVHHSVIHKAGFRNLGKGELVEFESRPSYKCVEATFVCGIGGVNFRGSDRRVISRKKFQNKPVVQLQQQQPQRRQCQAELQRDRFHGWSGRSTCNITNRPVVDDSAVYTVRPLVDALH</sequence>
<dbReference type="Gene3D" id="2.130.10.10">
    <property type="entry name" value="YVTN repeat-like/Quinoprotein amine dehydrogenase"/>
    <property type="match status" value="1"/>
</dbReference>
<dbReference type="SMART" id="SM00320">
    <property type="entry name" value="WD40"/>
    <property type="match status" value="3"/>
</dbReference>
<dbReference type="InterPro" id="IPR052802">
    <property type="entry name" value="KNTC1"/>
</dbReference>
<dbReference type="SUPFAM" id="SSF50249">
    <property type="entry name" value="Nucleic acid-binding proteins"/>
    <property type="match status" value="1"/>
</dbReference>
<dbReference type="Gene3D" id="2.40.50.140">
    <property type="entry name" value="Nucleic acid-binding proteins"/>
    <property type="match status" value="1"/>
</dbReference>
<dbReference type="GO" id="GO:0000070">
    <property type="term" value="P:mitotic sister chromatid segregation"/>
    <property type="evidence" value="ECO:0007669"/>
    <property type="project" value="TreeGrafter"/>
</dbReference>
<dbReference type="Pfam" id="PF24506">
    <property type="entry name" value="KNTC1_N"/>
    <property type="match status" value="1"/>
</dbReference>
<dbReference type="InterPro" id="IPR001680">
    <property type="entry name" value="WD40_rpt"/>
</dbReference>
<name>A0A2T7NF05_POMCA</name>
<dbReference type="PROSITE" id="PS51857">
    <property type="entry name" value="CSD_2"/>
    <property type="match status" value="1"/>
</dbReference>
<dbReference type="Pfam" id="PF10493">
    <property type="entry name" value="Rod_C"/>
    <property type="match status" value="2"/>
</dbReference>
<dbReference type="EMBL" id="PZQS01000013">
    <property type="protein sequence ID" value="PVD19763.1"/>
    <property type="molecule type" value="Genomic_DNA"/>
</dbReference>
<dbReference type="InterPro" id="IPR055405">
    <property type="entry name" value="ARM_KNTC1_3rd"/>
</dbReference>
<dbReference type="GO" id="GO:0005828">
    <property type="term" value="C:kinetochore microtubule"/>
    <property type="evidence" value="ECO:0007669"/>
    <property type="project" value="TreeGrafter"/>
</dbReference>
<dbReference type="GO" id="GO:1990423">
    <property type="term" value="C:RZZ complex"/>
    <property type="evidence" value="ECO:0007669"/>
    <property type="project" value="TreeGrafter"/>
</dbReference>
<gene>
    <name evidence="2" type="ORF">C0Q70_20254</name>
</gene>
<dbReference type="GO" id="GO:1903394">
    <property type="term" value="P:protein localization to kinetochore involved in kinetochore assembly"/>
    <property type="evidence" value="ECO:0007669"/>
    <property type="project" value="TreeGrafter"/>
</dbReference>
<dbReference type="InterPro" id="IPR055403">
    <property type="entry name" value="ARM_KNTC1_1st"/>
</dbReference>
<dbReference type="InterPro" id="IPR055402">
    <property type="entry name" value="KNTC1_N"/>
</dbReference>
<dbReference type="Pfam" id="PF24515">
    <property type="entry name" value="ARM_KNTC1_3rd"/>
    <property type="match status" value="1"/>
</dbReference>
<proteinExistence type="predicted"/>
<dbReference type="STRING" id="400727.A0A2T7NF05"/>
<dbReference type="SUPFAM" id="SSF50978">
    <property type="entry name" value="WD40 repeat-like"/>
    <property type="match status" value="1"/>
</dbReference>
<dbReference type="OrthoDB" id="422005at2759"/>
<dbReference type="Pfam" id="PF00313">
    <property type="entry name" value="CSD"/>
    <property type="match status" value="1"/>
</dbReference>
<evidence type="ECO:0000313" key="3">
    <source>
        <dbReference type="Proteomes" id="UP000245119"/>
    </source>
</evidence>
<dbReference type="PANTHER" id="PTHR15688">
    <property type="entry name" value="KINETOCHORE-ASSOCIATED PROTEIN 1"/>
    <property type="match status" value="1"/>
</dbReference>
<evidence type="ECO:0000313" key="2">
    <source>
        <dbReference type="EMBL" id="PVD19763.1"/>
    </source>
</evidence>
<evidence type="ECO:0000259" key="1">
    <source>
        <dbReference type="PROSITE" id="PS51857"/>
    </source>
</evidence>
<dbReference type="GO" id="GO:0031267">
    <property type="term" value="F:small GTPase binding"/>
    <property type="evidence" value="ECO:0007669"/>
    <property type="project" value="TreeGrafter"/>
</dbReference>
<dbReference type="Proteomes" id="UP000245119">
    <property type="component" value="Linkage Group LG13"/>
</dbReference>
<comment type="caution">
    <text evidence="2">The sequence shown here is derived from an EMBL/GenBank/DDBJ whole genome shotgun (WGS) entry which is preliminary data.</text>
</comment>
<keyword evidence="3" id="KW-1185">Reference proteome</keyword>
<protein>
    <recommendedName>
        <fullName evidence="1">CSD domain-containing protein</fullName>
    </recommendedName>
</protein>
<dbReference type="InterPro" id="IPR019527">
    <property type="entry name" value="RZZ-complex_KNTC1/ROD_C"/>
</dbReference>
<feature type="domain" description="CSD" evidence="1">
    <location>
        <begin position="2151"/>
        <end position="2211"/>
    </location>
</feature>
<dbReference type="GO" id="GO:0007094">
    <property type="term" value="P:mitotic spindle assembly checkpoint signaling"/>
    <property type="evidence" value="ECO:0007669"/>
    <property type="project" value="TreeGrafter"/>
</dbReference>
<dbReference type="GO" id="GO:0003676">
    <property type="term" value="F:nucleic acid binding"/>
    <property type="evidence" value="ECO:0007669"/>
    <property type="project" value="InterPro"/>
</dbReference>
<dbReference type="InterPro" id="IPR002059">
    <property type="entry name" value="CSP_DNA-bd"/>
</dbReference>
<reference evidence="2 3" key="1">
    <citation type="submission" date="2018-04" db="EMBL/GenBank/DDBJ databases">
        <title>The genome of golden apple snail Pomacea canaliculata provides insight into stress tolerance and invasive adaptation.</title>
        <authorList>
            <person name="Liu C."/>
            <person name="Liu B."/>
            <person name="Ren Y."/>
            <person name="Zhang Y."/>
            <person name="Wang H."/>
            <person name="Li S."/>
            <person name="Jiang F."/>
            <person name="Yin L."/>
            <person name="Zhang G."/>
            <person name="Qian W."/>
            <person name="Fan W."/>
        </authorList>
    </citation>
    <scope>NUCLEOTIDE SEQUENCE [LARGE SCALE GENOMIC DNA]</scope>
    <source>
        <strain evidence="2">SZHN2017</strain>
        <tissue evidence="2">Muscle</tissue>
    </source>
</reference>
<accession>A0A2T7NF05</accession>
<dbReference type="InterPro" id="IPR036322">
    <property type="entry name" value="WD40_repeat_dom_sf"/>
</dbReference>
<dbReference type="SMART" id="SM00357">
    <property type="entry name" value="CSP"/>
    <property type="match status" value="1"/>
</dbReference>
<dbReference type="PRINTS" id="PR00050">
    <property type="entry name" value="COLDSHOCK"/>
</dbReference>
<dbReference type="InterPro" id="IPR012340">
    <property type="entry name" value="NA-bd_OB-fold"/>
</dbReference>
<dbReference type="Pfam" id="PF24520">
    <property type="entry name" value="ARM_KNTC1_1st"/>
    <property type="match status" value="1"/>
</dbReference>
<dbReference type="CDD" id="cd04458">
    <property type="entry name" value="CSP_CDS"/>
    <property type="match status" value="1"/>
</dbReference>
<dbReference type="PANTHER" id="PTHR15688:SF1">
    <property type="entry name" value="KINETOCHORE-ASSOCIATED PROTEIN 1"/>
    <property type="match status" value="1"/>
</dbReference>
<organism evidence="2 3">
    <name type="scientific">Pomacea canaliculata</name>
    <name type="common">Golden apple snail</name>
    <dbReference type="NCBI Taxonomy" id="400727"/>
    <lineage>
        <taxon>Eukaryota</taxon>
        <taxon>Metazoa</taxon>
        <taxon>Spiralia</taxon>
        <taxon>Lophotrochozoa</taxon>
        <taxon>Mollusca</taxon>
        <taxon>Gastropoda</taxon>
        <taxon>Caenogastropoda</taxon>
        <taxon>Architaenioglossa</taxon>
        <taxon>Ampullarioidea</taxon>
        <taxon>Ampullariidae</taxon>
        <taxon>Pomacea</taxon>
    </lineage>
</organism>
<dbReference type="GO" id="GO:0005737">
    <property type="term" value="C:cytoplasm"/>
    <property type="evidence" value="ECO:0007669"/>
    <property type="project" value="TreeGrafter"/>
</dbReference>